<evidence type="ECO:0000313" key="2">
    <source>
        <dbReference type="WBParaSite" id="RSKR_0001104250.1"/>
    </source>
</evidence>
<dbReference type="WBParaSite" id="RSKR_0001104250.1">
    <property type="protein sequence ID" value="RSKR_0001104250.1"/>
    <property type="gene ID" value="RSKR_0001104250"/>
</dbReference>
<organism evidence="1 2">
    <name type="scientific">Rhabditophanes sp. KR3021</name>
    <dbReference type="NCBI Taxonomy" id="114890"/>
    <lineage>
        <taxon>Eukaryota</taxon>
        <taxon>Metazoa</taxon>
        <taxon>Ecdysozoa</taxon>
        <taxon>Nematoda</taxon>
        <taxon>Chromadorea</taxon>
        <taxon>Rhabditida</taxon>
        <taxon>Tylenchina</taxon>
        <taxon>Panagrolaimomorpha</taxon>
        <taxon>Strongyloidoidea</taxon>
        <taxon>Alloionematidae</taxon>
        <taxon>Rhabditophanes</taxon>
    </lineage>
</organism>
<dbReference type="Proteomes" id="UP000095286">
    <property type="component" value="Unplaced"/>
</dbReference>
<name>A0AC35UGI4_9BILA</name>
<proteinExistence type="predicted"/>
<protein>
    <submittedName>
        <fullName evidence="2">G_PROTEIN_RECEP_F1_2 domain-containing protein</fullName>
    </submittedName>
</protein>
<accession>A0AC35UGI4</accession>
<sequence length="303" mass="34686">MSTSEAVLNAGIRGSTSVICVVANLIIIYLEIMSAIFDFIFGFGNLLRVYNDIFPIFYGLSDQVARTACTALLTPVIIAYQMRQTTFLFISIDKICAIRFPMSYRVTSNKLKITITILSCSIYTSFSVAASWLTRIVDNNSMECKIFYVFNFKYLLYYMGSGCFLTFLVLLVTIWNWILSHQKDNAFFMKADENRKTITEYTKVKKAIQYIIANYLIMWAIPQAVLFFYMIIGSDVEVSSTLIIISNHLNCVHCGLNLVIYLACNQQMRTLFQRYILLKRLETEVSVSTTQHQNGRTQLPPAQ</sequence>
<evidence type="ECO:0000313" key="1">
    <source>
        <dbReference type="Proteomes" id="UP000095286"/>
    </source>
</evidence>
<reference evidence="2" key="1">
    <citation type="submission" date="2016-11" db="UniProtKB">
        <authorList>
            <consortium name="WormBaseParasite"/>
        </authorList>
    </citation>
    <scope>IDENTIFICATION</scope>
    <source>
        <strain evidence="2">KR3021</strain>
    </source>
</reference>